<dbReference type="SMART" id="SM00275">
    <property type="entry name" value="G_alpha"/>
    <property type="match status" value="1"/>
</dbReference>
<sequence>MLEAFLSNSFNKKDNFPTVSYEMGCGLSRQEEIVAAPQKNETDAPHQPIPPQVVTTAAVESKEENGVVATTMDELNANYMIIRLLLLGAAESGKTTLLEQIRLLYKQNYSETEFMHRKAFIYNNILISIRKLIQRMKDTDTAYENPDTARYAEKIMAEEETQFSCFTMDIADAIQRVWKDGAVQKLYERRSEINLNDSSKYFLENLSSINRLDFTPCPRDLIMSYVPTVGVQNVIFSVENRVFQLFDIGGQRIDRRKWAMMYDGIDAIFFCIAISEYNQTMIEDPEANRLEDSLSLLEKISHEPKFGNTPLLLFLNEIDVFREKLPLIPLEEYLPEYKGSNADDGLDFIEGLAKKAMAGRDESLMRIYRTCAIDTDEMSKILENVFRTVLKVI</sequence>
<evidence type="ECO:0000256" key="2">
    <source>
        <dbReference type="ARBA" id="ARBA00023134"/>
    </source>
</evidence>
<gene>
    <name evidence="4" type="primary">Necator_chrV.g17706</name>
    <name evidence="4" type="ORF">RB195_012916</name>
</gene>
<dbReference type="SUPFAM" id="SSF47895">
    <property type="entry name" value="Transducin (alpha subunit), insertion domain"/>
    <property type="match status" value="1"/>
</dbReference>
<dbReference type="PRINTS" id="PR00318">
    <property type="entry name" value="GPROTEINA"/>
</dbReference>
<dbReference type="InterPro" id="IPR001019">
    <property type="entry name" value="Gprotein_alpha_su"/>
</dbReference>
<dbReference type="CDD" id="cd00066">
    <property type="entry name" value="G-alpha"/>
    <property type="match status" value="1"/>
</dbReference>
<accession>A0ABR1DUD1</accession>
<dbReference type="Gene3D" id="3.40.50.300">
    <property type="entry name" value="P-loop containing nucleotide triphosphate hydrolases"/>
    <property type="match status" value="1"/>
</dbReference>
<keyword evidence="1" id="KW-0547">Nucleotide-binding</keyword>
<proteinExistence type="predicted"/>
<dbReference type="EMBL" id="JAVFWL010000005">
    <property type="protein sequence ID" value="KAK6753615.1"/>
    <property type="molecule type" value="Genomic_DNA"/>
</dbReference>
<organism evidence="4 5">
    <name type="scientific">Necator americanus</name>
    <name type="common">Human hookworm</name>
    <dbReference type="NCBI Taxonomy" id="51031"/>
    <lineage>
        <taxon>Eukaryota</taxon>
        <taxon>Metazoa</taxon>
        <taxon>Ecdysozoa</taxon>
        <taxon>Nematoda</taxon>
        <taxon>Chromadorea</taxon>
        <taxon>Rhabditida</taxon>
        <taxon>Rhabditina</taxon>
        <taxon>Rhabditomorpha</taxon>
        <taxon>Strongyloidea</taxon>
        <taxon>Ancylostomatidae</taxon>
        <taxon>Bunostominae</taxon>
        <taxon>Necator</taxon>
    </lineage>
</organism>
<dbReference type="Proteomes" id="UP001303046">
    <property type="component" value="Unassembled WGS sequence"/>
</dbReference>
<keyword evidence="5" id="KW-1185">Reference proteome</keyword>
<evidence type="ECO:0008006" key="6">
    <source>
        <dbReference type="Google" id="ProtNLM"/>
    </source>
</evidence>
<evidence type="ECO:0000313" key="4">
    <source>
        <dbReference type="EMBL" id="KAK6753615.1"/>
    </source>
</evidence>
<dbReference type="Pfam" id="PF00503">
    <property type="entry name" value="G-alpha"/>
    <property type="match status" value="1"/>
</dbReference>
<comment type="caution">
    <text evidence="4">The sequence shown here is derived from an EMBL/GenBank/DDBJ whole genome shotgun (WGS) entry which is preliminary data.</text>
</comment>
<dbReference type="SUPFAM" id="SSF52540">
    <property type="entry name" value="P-loop containing nucleoside triphosphate hydrolases"/>
    <property type="match status" value="1"/>
</dbReference>
<keyword evidence="3" id="KW-0807">Transducer</keyword>
<dbReference type="InterPro" id="IPR027417">
    <property type="entry name" value="P-loop_NTPase"/>
</dbReference>
<reference evidence="4 5" key="1">
    <citation type="submission" date="2023-08" db="EMBL/GenBank/DDBJ databases">
        <title>A Necator americanus chromosomal reference genome.</title>
        <authorList>
            <person name="Ilik V."/>
            <person name="Petrzelkova K.J."/>
            <person name="Pardy F."/>
            <person name="Fuh T."/>
            <person name="Niatou-Singa F.S."/>
            <person name="Gouil Q."/>
            <person name="Baker L."/>
            <person name="Ritchie M.E."/>
            <person name="Jex A.R."/>
            <person name="Gazzola D."/>
            <person name="Li H."/>
            <person name="Toshio Fujiwara R."/>
            <person name="Zhan B."/>
            <person name="Aroian R.V."/>
            <person name="Pafco B."/>
            <person name="Schwarz E.M."/>
        </authorList>
    </citation>
    <scope>NUCLEOTIDE SEQUENCE [LARGE SCALE GENOMIC DNA]</scope>
    <source>
        <strain evidence="4 5">Aroian</strain>
        <tissue evidence="4">Whole animal</tissue>
    </source>
</reference>
<dbReference type="PROSITE" id="PS51882">
    <property type="entry name" value="G_ALPHA"/>
    <property type="match status" value="1"/>
</dbReference>
<evidence type="ECO:0000256" key="1">
    <source>
        <dbReference type="ARBA" id="ARBA00022741"/>
    </source>
</evidence>
<keyword evidence="2" id="KW-0342">GTP-binding</keyword>
<dbReference type="PANTHER" id="PTHR10218">
    <property type="entry name" value="GTP-BINDING PROTEIN ALPHA SUBUNIT"/>
    <property type="match status" value="1"/>
</dbReference>
<protein>
    <recommendedName>
        <fullName evidence="6">G-protein alpha subunit</fullName>
    </recommendedName>
</protein>
<evidence type="ECO:0000313" key="5">
    <source>
        <dbReference type="Proteomes" id="UP001303046"/>
    </source>
</evidence>
<evidence type="ECO:0000256" key="3">
    <source>
        <dbReference type="ARBA" id="ARBA00023224"/>
    </source>
</evidence>
<dbReference type="Gene3D" id="1.10.400.10">
    <property type="entry name" value="GI Alpha 1, domain 2-like"/>
    <property type="match status" value="1"/>
</dbReference>
<dbReference type="InterPro" id="IPR011025">
    <property type="entry name" value="GproteinA_insert"/>
</dbReference>
<name>A0ABR1DUD1_NECAM</name>
<dbReference type="PANTHER" id="PTHR10218:SF210">
    <property type="entry name" value="GUANINE NUCLEOTIDE-BINDING PROTEIN ALPHA-13 SUBUNIT"/>
    <property type="match status" value="1"/>
</dbReference>